<accession>A0A5J4QH68</accession>
<organism evidence="1">
    <name type="scientific">termite gut metagenome</name>
    <dbReference type="NCBI Taxonomy" id="433724"/>
    <lineage>
        <taxon>unclassified sequences</taxon>
        <taxon>metagenomes</taxon>
        <taxon>organismal metagenomes</taxon>
    </lineage>
</organism>
<reference evidence="1" key="1">
    <citation type="submission" date="2019-03" db="EMBL/GenBank/DDBJ databases">
        <title>Single cell metagenomics reveals metabolic interactions within the superorganism composed of flagellate Streblomastix strix and complex community of Bacteroidetes bacteria on its surface.</title>
        <authorList>
            <person name="Treitli S.C."/>
            <person name="Kolisko M."/>
            <person name="Husnik F."/>
            <person name="Keeling P."/>
            <person name="Hampl V."/>
        </authorList>
    </citation>
    <scope>NUCLEOTIDE SEQUENCE</scope>
    <source>
        <strain evidence="1">STM</strain>
    </source>
</reference>
<dbReference type="GO" id="GO:0005840">
    <property type="term" value="C:ribosome"/>
    <property type="evidence" value="ECO:0007669"/>
    <property type="project" value="UniProtKB-KW"/>
</dbReference>
<sequence>SVSINETVVEEKETTAEIVEALNV</sequence>
<keyword evidence="1" id="KW-0689">Ribosomal protein</keyword>
<gene>
    <name evidence="1" type="ORF">EZS27_029079</name>
</gene>
<feature type="non-terminal residue" evidence="1">
    <location>
        <position position="1"/>
    </location>
</feature>
<dbReference type="AlphaFoldDB" id="A0A5J4QH68"/>
<protein>
    <submittedName>
        <fullName evidence="1">50S ribosomal protein L17</fullName>
    </submittedName>
</protein>
<keyword evidence="1" id="KW-0687">Ribonucleoprotein</keyword>
<evidence type="ECO:0000313" key="1">
    <source>
        <dbReference type="EMBL" id="KAA6321246.1"/>
    </source>
</evidence>
<proteinExistence type="predicted"/>
<name>A0A5J4QH68_9ZZZZ</name>
<comment type="caution">
    <text evidence="1">The sequence shown here is derived from an EMBL/GenBank/DDBJ whole genome shotgun (WGS) entry which is preliminary data.</text>
</comment>
<dbReference type="EMBL" id="SNRY01003365">
    <property type="protein sequence ID" value="KAA6321246.1"/>
    <property type="molecule type" value="Genomic_DNA"/>
</dbReference>